<dbReference type="GO" id="GO:0043952">
    <property type="term" value="P:protein transport by the Sec complex"/>
    <property type="evidence" value="ECO:0007669"/>
    <property type="project" value="UniProtKB-UniRule"/>
</dbReference>
<comment type="subcellular location">
    <subcellularLocation>
        <location evidence="10">Cell membrane</location>
        <topology evidence="10">Multi-pass membrane protein</topology>
    </subcellularLocation>
    <subcellularLocation>
        <location evidence="1 12">Membrane</location>
        <topology evidence="1 12">Multi-pass membrane protein</topology>
    </subcellularLocation>
</comment>
<keyword evidence="8 10" id="KW-0472">Membrane</keyword>
<feature type="transmembrane region" description="Helical" evidence="10">
    <location>
        <begin position="155"/>
        <end position="176"/>
    </location>
</feature>
<dbReference type="InterPro" id="IPR023201">
    <property type="entry name" value="SecY_dom_sf"/>
</dbReference>
<evidence type="ECO:0000256" key="3">
    <source>
        <dbReference type="ARBA" id="ARBA00022448"/>
    </source>
</evidence>
<reference evidence="14 15" key="1">
    <citation type="submission" date="2019-04" db="EMBL/GenBank/DDBJ databases">
        <title>Saccharibacteria TM7 genomes.</title>
        <authorList>
            <person name="Bor B."/>
            <person name="He X."/>
            <person name="Chen T."/>
            <person name="Dewhirst F.E."/>
        </authorList>
    </citation>
    <scope>NUCLEOTIDE SEQUENCE [LARGE SCALE GENOMIC DNA]</scope>
    <source>
        <strain evidence="14 15">BB001</strain>
    </source>
</reference>
<evidence type="ECO:0000256" key="5">
    <source>
        <dbReference type="ARBA" id="ARBA00022927"/>
    </source>
</evidence>
<evidence type="ECO:0000256" key="10">
    <source>
        <dbReference type="HAMAP-Rule" id="MF_01465"/>
    </source>
</evidence>
<evidence type="ECO:0000256" key="1">
    <source>
        <dbReference type="ARBA" id="ARBA00004141"/>
    </source>
</evidence>
<keyword evidence="15" id="KW-1185">Reference proteome</keyword>
<feature type="transmembrane region" description="Helical" evidence="10">
    <location>
        <begin position="345"/>
        <end position="364"/>
    </location>
</feature>
<feature type="transmembrane region" description="Helical" evidence="10">
    <location>
        <begin position="122"/>
        <end position="143"/>
    </location>
</feature>
<comment type="similarity">
    <text evidence="2 10 13">Belongs to the SecY/SEC61-alpha family.</text>
</comment>
<dbReference type="RefSeq" id="WP_138078956.1">
    <property type="nucleotide sequence ID" value="NZ_CP040004.1"/>
</dbReference>
<dbReference type="OrthoDB" id="9809248at2"/>
<keyword evidence="4 10" id="KW-0812">Transmembrane</keyword>
<name>A0A4V1GDL6_9BACT</name>
<dbReference type="GO" id="GO:0065002">
    <property type="term" value="P:intracellular protein transmembrane transport"/>
    <property type="evidence" value="ECO:0007669"/>
    <property type="project" value="UniProtKB-UniRule"/>
</dbReference>
<feature type="transmembrane region" description="Helical" evidence="10">
    <location>
        <begin position="20"/>
        <end position="41"/>
    </location>
</feature>
<dbReference type="NCBIfam" id="TIGR00967">
    <property type="entry name" value="3a0501s007"/>
    <property type="match status" value="1"/>
</dbReference>
<evidence type="ECO:0000256" key="2">
    <source>
        <dbReference type="ARBA" id="ARBA00005751"/>
    </source>
</evidence>
<dbReference type="FunFam" id="1.10.3370.10:FF:000001">
    <property type="entry name" value="Preprotein translocase subunit SecY"/>
    <property type="match status" value="1"/>
</dbReference>
<accession>A0A4V1GDL6</accession>
<dbReference type="Gene3D" id="1.10.3370.10">
    <property type="entry name" value="SecY subunit domain"/>
    <property type="match status" value="1"/>
</dbReference>
<dbReference type="Proteomes" id="UP000310639">
    <property type="component" value="Chromosome"/>
</dbReference>
<evidence type="ECO:0000256" key="11">
    <source>
        <dbReference type="RuleBase" id="RU000537"/>
    </source>
</evidence>
<proteinExistence type="inferred from homology"/>
<keyword evidence="3 10" id="KW-0813">Transport</keyword>
<evidence type="ECO:0000256" key="13">
    <source>
        <dbReference type="RuleBase" id="RU004349"/>
    </source>
</evidence>
<comment type="function">
    <text evidence="10 11">The central subunit of the protein translocation channel SecYEG. Consists of two halves formed by TMs 1-5 and 6-10. These two domains form a lateral gate at the front which open onto the bilayer between TMs 2 and 7, and are clamped together by SecE at the back. The channel is closed by both a pore ring composed of hydrophobic SecY resides and a short helix (helix 2A) on the extracellular side of the membrane which forms a plug. The plug probably moves laterally to allow the channel to open. The ring and the pore may move independently.</text>
</comment>
<feature type="transmembrane region" description="Helical" evidence="10">
    <location>
        <begin position="188"/>
        <end position="212"/>
    </location>
</feature>
<feature type="transmembrane region" description="Helical" evidence="10">
    <location>
        <begin position="61"/>
        <end position="94"/>
    </location>
</feature>
<keyword evidence="10" id="KW-1003">Cell membrane</keyword>
<dbReference type="PROSITE" id="PS00755">
    <property type="entry name" value="SECY_1"/>
    <property type="match status" value="1"/>
</dbReference>
<evidence type="ECO:0000256" key="8">
    <source>
        <dbReference type="ARBA" id="ARBA00023136"/>
    </source>
</evidence>
<evidence type="ECO:0000256" key="4">
    <source>
        <dbReference type="ARBA" id="ARBA00022692"/>
    </source>
</evidence>
<dbReference type="KEGG" id="nft:FBF37_01900"/>
<comment type="subunit">
    <text evidence="10">Component of the Sec protein translocase complex. Heterotrimer consisting of SecY, SecE and SecG subunits. The heterotrimers can form oligomers, although 1 heterotrimer is thought to be able to translocate proteins. Interacts with the ribosome. Interacts with SecDF, and other proteins may be involved. Interacts with SecA.</text>
</comment>
<keyword evidence="5 10" id="KW-0653">Protein transport</keyword>
<feature type="transmembrane region" description="Helical" evidence="10">
    <location>
        <begin position="286"/>
        <end position="307"/>
    </location>
</feature>
<evidence type="ECO:0000313" key="14">
    <source>
        <dbReference type="EMBL" id="QCT42216.1"/>
    </source>
</evidence>
<dbReference type="InterPro" id="IPR030659">
    <property type="entry name" value="SecY_CS"/>
</dbReference>
<keyword evidence="7 10" id="KW-0811">Translocation</keyword>
<dbReference type="HAMAP" id="MF_01465">
    <property type="entry name" value="SecY"/>
    <property type="match status" value="1"/>
</dbReference>
<dbReference type="PROSITE" id="PS00756">
    <property type="entry name" value="SECY_2"/>
    <property type="match status" value="1"/>
</dbReference>
<dbReference type="GO" id="GO:0006605">
    <property type="term" value="P:protein targeting"/>
    <property type="evidence" value="ECO:0007669"/>
    <property type="project" value="UniProtKB-UniRule"/>
</dbReference>
<dbReference type="AlphaFoldDB" id="A0A4V1GDL6"/>
<dbReference type="PRINTS" id="PR00303">
    <property type="entry name" value="SECYTRNLCASE"/>
</dbReference>
<dbReference type="GO" id="GO:0005886">
    <property type="term" value="C:plasma membrane"/>
    <property type="evidence" value="ECO:0007669"/>
    <property type="project" value="UniProtKB-SubCell"/>
</dbReference>
<protein>
    <recommendedName>
        <fullName evidence="9 10">Protein translocase subunit SecY</fullName>
    </recommendedName>
</protein>
<dbReference type="SUPFAM" id="SSF103491">
    <property type="entry name" value="Preprotein translocase SecY subunit"/>
    <property type="match status" value="1"/>
</dbReference>
<feature type="transmembrane region" description="Helical" evidence="10">
    <location>
        <begin position="232"/>
        <end position="252"/>
    </location>
</feature>
<dbReference type="InterPro" id="IPR002208">
    <property type="entry name" value="SecY/SEC61-alpha"/>
</dbReference>
<dbReference type="EMBL" id="CP040004">
    <property type="protein sequence ID" value="QCT42216.1"/>
    <property type="molecule type" value="Genomic_DNA"/>
</dbReference>
<evidence type="ECO:0000256" key="6">
    <source>
        <dbReference type="ARBA" id="ARBA00022989"/>
    </source>
</evidence>
<evidence type="ECO:0000256" key="9">
    <source>
        <dbReference type="ARBA" id="ARBA00039733"/>
    </source>
</evidence>
<feature type="transmembrane region" description="Helical" evidence="10">
    <location>
        <begin position="433"/>
        <end position="452"/>
    </location>
</feature>
<dbReference type="Pfam" id="PF00344">
    <property type="entry name" value="SecY"/>
    <property type="match status" value="1"/>
</dbReference>
<evidence type="ECO:0000256" key="12">
    <source>
        <dbReference type="RuleBase" id="RU003484"/>
    </source>
</evidence>
<dbReference type="PANTHER" id="PTHR10906">
    <property type="entry name" value="SECY/SEC61-ALPHA FAMILY MEMBER"/>
    <property type="match status" value="1"/>
</dbReference>
<organism evidence="14 15">
    <name type="scientific">Candidatus Nanosynbacter featherlites</name>
    <dbReference type="NCBI Taxonomy" id="2572088"/>
    <lineage>
        <taxon>Bacteria</taxon>
        <taxon>Candidatus Saccharimonadota</taxon>
        <taxon>Candidatus Saccharimonadia</taxon>
        <taxon>Candidatus Nanosynbacterales</taxon>
        <taxon>Candidatus Nanosynbacteraceae</taxon>
        <taxon>Candidatus Nanosynbacter</taxon>
    </lineage>
</organism>
<evidence type="ECO:0000313" key="15">
    <source>
        <dbReference type="Proteomes" id="UP000310639"/>
    </source>
</evidence>
<feature type="transmembrane region" description="Helical" evidence="10">
    <location>
        <begin position="404"/>
        <end position="427"/>
    </location>
</feature>
<dbReference type="PIRSF" id="PIRSF004557">
    <property type="entry name" value="SecY"/>
    <property type="match status" value="1"/>
</dbReference>
<sequence length="489" mass="53636">MISWKTIWRSLKNRDMQKRLSIVIGIIVVYRLLAHIPVPLAEPTQLRQAISSALGSTDLGGFLNLLSGGALASFSLVLVGLSPFITASIIIQLLTKAIPKLKELHDDGETGRRKIQQWTRRITVPLAIVQSIAFIFILRQTILAGGSTVLSDPTIMEWTVSVVAMTAGSVLLMWLGELITEQGVGNGISLLIFAGIVSQLPQMLATVIRSLFDTSNGSLSVFGWFQLPVSPTMFWVVFFLLLMMLIVLYFLVKINEAQRVITINYAKRVHGNSNYGGIKSILPVKLIAAGVIPVIFAVAFLSLPQFIGQIMKASGNEGLQSLANTLITWFQAPNPGSFTGSTAEAFIYPVLYFILVIAFTYFYTGFSFDATEISEGLQKQGGFIEGIRPGKQTEEYLRRTVNRLVLFGSLALGVVAILPFVAEYLIYHITGLTGTRLSIGGTGILIIVSVALESIRQISSRALMVTYDDFDANDLGSDKPKKRRLLRKK</sequence>
<dbReference type="InterPro" id="IPR026593">
    <property type="entry name" value="SecY"/>
</dbReference>
<gene>
    <name evidence="10 14" type="primary">secY</name>
    <name evidence="14" type="ORF">FBF37_01900</name>
</gene>
<evidence type="ECO:0000256" key="7">
    <source>
        <dbReference type="ARBA" id="ARBA00023010"/>
    </source>
</evidence>
<keyword evidence="6 10" id="KW-1133">Transmembrane helix</keyword>